<dbReference type="Pfam" id="PF13649">
    <property type="entry name" value="Methyltransf_25"/>
    <property type="match status" value="1"/>
</dbReference>
<dbReference type="GO" id="GO:0032259">
    <property type="term" value="P:methylation"/>
    <property type="evidence" value="ECO:0007669"/>
    <property type="project" value="UniProtKB-KW"/>
</dbReference>
<organism evidence="5">
    <name type="scientific">freshwater metagenome</name>
    <dbReference type="NCBI Taxonomy" id="449393"/>
    <lineage>
        <taxon>unclassified sequences</taxon>
        <taxon>metagenomes</taxon>
        <taxon>ecological metagenomes</taxon>
    </lineage>
</organism>
<dbReference type="InterPro" id="IPR041698">
    <property type="entry name" value="Methyltransf_25"/>
</dbReference>
<dbReference type="Gene3D" id="3.40.50.150">
    <property type="entry name" value="Vaccinia Virus protein VP39"/>
    <property type="match status" value="1"/>
</dbReference>
<keyword evidence="3" id="KW-0949">S-adenosyl-L-methionine</keyword>
<dbReference type="PANTHER" id="PTHR43464:SF19">
    <property type="entry name" value="UBIQUINONE BIOSYNTHESIS O-METHYLTRANSFERASE, MITOCHONDRIAL"/>
    <property type="match status" value="1"/>
</dbReference>
<sequence length="246" mass="26910">MNAHGSHWFEQMATHMGSAYLRYSFTKGTSQEVAFIINRLGLTPGMRILDVGCGPGRHAYELARLGFGVHGIDISEAFIDIANKDAPLGATFERMDARDLSFSSEFDAVICLCQGAFGLMTASGEDSEVLRGIRNALRPEGKLALSAFNAYFSVKYHEDADFDANTGVSHEKTEVRNTAGEPLAVDLWTGCYTPRELRLMMEKAGLEVESILSVDPGNYQDALPSLESSEFLVIAFASPLRREGGR</sequence>
<proteinExistence type="predicted"/>
<reference evidence="5" key="1">
    <citation type="submission" date="2020-05" db="EMBL/GenBank/DDBJ databases">
        <authorList>
            <person name="Chiriac C."/>
            <person name="Salcher M."/>
            <person name="Ghai R."/>
            <person name="Kavagutti S V."/>
        </authorList>
    </citation>
    <scope>NUCLEOTIDE SEQUENCE</scope>
</reference>
<name>A0A6J7PEB5_9ZZZZ</name>
<evidence type="ECO:0000256" key="3">
    <source>
        <dbReference type="ARBA" id="ARBA00022691"/>
    </source>
</evidence>
<dbReference type="GO" id="GO:0008168">
    <property type="term" value="F:methyltransferase activity"/>
    <property type="evidence" value="ECO:0007669"/>
    <property type="project" value="UniProtKB-KW"/>
</dbReference>
<dbReference type="EMBL" id="CAFBPC010000083">
    <property type="protein sequence ID" value="CAB5003757.1"/>
    <property type="molecule type" value="Genomic_DNA"/>
</dbReference>
<dbReference type="AlphaFoldDB" id="A0A6J7PEB5"/>
<dbReference type="InterPro" id="IPR029063">
    <property type="entry name" value="SAM-dependent_MTases_sf"/>
</dbReference>
<evidence type="ECO:0000313" key="5">
    <source>
        <dbReference type="EMBL" id="CAB5003757.1"/>
    </source>
</evidence>
<evidence type="ECO:0000256" key="2">
    <source>
        <dbReference type="ARBA" id="ARBA00022679"/>
    </source>
</evidence>
<dbReference type="SUPFAM" id="SSF53335">
    <property type="entry name" value="S-adenosyl-L-methionine-dependent methyltransferases"/>
    <property type="match status" value="1"/>
</dbReference>
<accession>A0A6J7PEB5</accession>
<protein>
    <submittedName>
        <fullName evidence="5">Unannotated protein</fullName>
    </submittedName>
</protein>
<dbReference type="CDD" id="cd02440">
    <property type="entry name" value="AdoMet_MTases"/>
    <property type="match status" value="1"/>
</dbReference>
<dbReference type="PANTHER" id="PTHR43464">
    <property type="entry name" value="METHYLTRANSFERASE"/>
    <property type="match status" value="1"/>
</dbReference>
<evidence type="ECO:0000259" key="4">
    <source>
        <dbReference type="Pfam" id="PF13649"/>
    </source>
</evidence>
<feature type="domain" description="Methyltransferase" evidence="4">
    <location>
        <begin position="48"/>
        <end position="141"/>
    </location>
</feature>
<keyword evidence="2" id="KW-0808">Transferase</keyword>
<gene>
    <name evidence="5" type="ORF">UFOPK4057_00467</name>
</gene>
<evidence type="ECO:0000256" key="1">
    <source>
        <dbReference type="ARBA" id="ARBA00022603"/>
    </source>
</evidence>
<keyword evidence="1" id="KW-0489">Methyltransferase</keyword>